<evidence type="ECO:0000313" key="7">
    <source>
        <dbReference type="Proteomes" id="UP000018851"/>
    </source>
</evidence>
<sequence length="306" mass="32444">MDEFNSSEGGRMRSYLPLVRLRAFEAAARLGSFKQAADELAVTPTAISHQIRALEAHVGTRLFDRRARKVVLTAAGERLYPVLRDGFDAFDAALGGLVRQSRRGRVTISATTAFTAHWLVPRLARFQQAHPEIELRLHSSEDVVALGRGAADIAIRYGRGPYPGVAAEPLFADRFAPVASPRLGLATPADLAQASLIHFDWRRPDPHNPTWPAWFAAAGLAEPAAGAALRFSDENLAIQAAVAGRGVALLSGALVAEAIAAGALVQPFGPVLEGLVYHLVPAAGPPPRGAVAAAIAWLRTEAAAGR</sequence>
<feature type="domain" description="HTH lysR-type" evidence="5">
    <location>
        <begin position="16"/>
        <end position="73"/>
    </location>
</feature>
<dbReference type="PATRIC" id="fig|1123269.5.peg.738"/>
<dbReference type="AlphaFoldDB" id="W0A7S2"/>
<protein>
    <recommendedName>
        <fullName evidence="5">HTH lysR-type domain-containing protein</fullName>
    </recommendedName>
</protein>
<evidence type="ECO:0000256" key="2">
    <source>
        <dbReference type="ARBA" id="ARBA00023015"/>
    </source>
</evidence>
<dbReference type="FunFam" id="1.10.10.10:FF:000038">
    <property type="entry name" value="Glycine cleavage system transcriptional activator"/>
    <property type="match status" value="1"/>
</dbReference>
<dbReference type="PANTHER" id="PTHR30537:SF26">
    <property type="entry name" value="GLYCINE CLEAVAGE SYSTEM TRANSCRIPTIONAL ACTIVATOR"/>
    <property type="match status" value="1"/>
</dbReference>
<dbReference type="InterPro" id="IPR000847">
    <property type="entry name" value="LysR_HTH_N"/>
</dbReference>
<keyword evidence="7" id="KW-1185">Reference proteome</keyword>
<dbReference type="KEGG" id="ssan:NX02_03765"/>
<dbReference type="SUPFAM" id="SSF53850">
    <property type="entry name" value="Periplasmic binding protein-like II"/>
    <property type="match status" value="1"/>
</dbReference>
<dbReference type="Pfam" id="PF03466">
    <property type="entry name" value="LysR_substrate"/>
    <property type="match status" value="1"/>
</dbReference>
<dbReference type="Gene3D" id="1.10.10.10">
    <property type="entry name" value="Winged helix-like DNA-binding domain superfamily/Winged helix DNA-binding domain"/>
    <property type="match status" value="1"/>
</dbReference>
<dbReference type="eggNOG" id="COG0583">
    <property type="taxonomic scope" value="Bacteria"/>
</dbReference>
<reference evidence="6 7" key="1">
    <citation type="submission" date="2013-07" db="EMBL/GenBank/DDBJ databases">
        <title>Completed genome of Sphingomonas sanxanigenens NX02.</title>
        <authorList>
            <person name="Ma T."/>
            <person name="Huang H."/>
            <person name="Wu M."/>
            <person name="Li X."/>
            <person name="Li G."/>
        </authorList>
    </citation>
    <scope>NUCLEOTIDE SEQUENCE [LARGE SCALE GENOMIC DNA]</scope>
    <source>
        <strain evidence="6 7">NX02</strain>
    </source>
</reference>
<accession>W0A7S2</accession>
<dbReference type="GO" id="GO:0043565">
    <property type="term" value="F:sequence-specific DNA binding"/>
    <property type="evidence" value="ECO:0007669"/>
    <property type="project" value="TreeGrafter"/>
</dbReference>
<keyword evidence="2" id="KW-0805">Transcription regulation</keyword>
<dbReference type="Proteomes" id="UP000018851">
    <property type="component" value="Chromosome"/>
</dbReference>
<dbReference type="RefSeq" id="WP_211258280.1">
    <property type="nucleotide sequence ID" value="NZ_CP006644.1"/>
</dbReference>
<dbReference type="EMBL" id="CP006644">
    <property type="protein sequence ID" value="AHE52507.1"/>
    <property type="molecule type" value="Genomic_DNA"/>
</dbReference>
<evidence type="ECO:0000256" key="3">
    <source>
        <dbReference type="ARBA" id="ARBA00023125"/>
    </source>
</evidence>
<keyword evidence="3" id="KW-0238">DNA-binding</keyword>
<dbReference type="CDD" id="cd08432">
    <property type="entry name" value="PBP2_GcdR_TrpI_HvrB_AmpR_like"/>
    <property type="match status" value="1"/>
</dbReference>
<dbReference type="GO" id="GO:0006351">
    <property type="term" value="P:DNA-templated transcription"/>
    <property type="evidence" value="ECO:0007669"/>
    <property type="project" value="TreeGrafter"/>
</dbReference>
<name>W0A7S2_9SPHN</name>
<dbReference type="InterPro" id="IPR058163">
    <property type="entry name" value="LysR-type_TF_proteobact-type"/>
</dbReference>
<dbReference type="SUPFAM" id="SSF46785">
    <property type="entry name" value="Winged helix' DNA-binding domain"/>
    <property type="match status" value="1"/>
</dbReference>
<proteinExistence type="inferred from homology"/>
<evidence type="ECO:0000256" key="4">
    <source>
        <dbReference type="ARBA" id="ARBA00023163"/>
    </source>
</evidence>
<evidence type="ECO:0000313" key="6">
    <source>
        <dbReference type="EMBL" id="AHE52507.1"/>
    </source>
</evidence>
<dbReference type="InterPro" id="IPR036390">
    <property type="entry name" value="WH_DNA-bd_sf"/>
</dbReference>
<keyword evidence="4" id="KW-0804">Transcription</keyword>
<dbReference type="InterPro" id="IPR036388">
    <property type="entry name" value="WH-like_DNA-bd_sf"/>
</dbReference>
<organism evidence="6 7">
    <name type="scientific">Sphingomonas sanxanigenens DSM 19645 = NX02</name>
    <dbReference type="NCBI Taxonomy" id="1123269"/>
    <lineage>
        <taxon>Bacteria</taxon>
        <taxon>Pseudomonadati</taxon>
        <taxon>Pseudomonadota</taxon>
        <taxon>Alphaproteobacteria</taxon>
        <taxon>Sphingomonadales</taxon>
        <taxon>Sphingomonadaceae</taxon>
        <taxon>Sphingomonas</taxon>
    </lineage>
</organism>
<evidence type="ECO:0000256" key="1">
    <source>
        <dbReference type="ARBA" id="ARBA00009437"/>
    </source>
</evidence>
<dbReference type="Gene3D" id="3.40.190.10">
    <property type="entry name" value="Periplasmic binding protein-like II"/>
    <property type="match status" value="2"/>
</dbReference>
<gene>
    <name evidence="6" type="ORF">NX02_03765</name>
</gene>
<dbReference type="InterPro" id="IPR005119">
    <property type="entry name" value="LysR_subst-bd"/>
</dbReference>
<dbReference type="STRING" id="1123269.NX02_03765"/>
<dbReference type="PROSITE" id="PS50931">
    <property type="entry name" value="HTH_LYSR"/>
    <property type="match status" value="1"/>
</dbReference>
<dbReference type="HOGENOM" id="CLU_039613_37_0_5"/>
<dbReference type="Pfam" id="PF00126">
    <property type="entry name" value="HTH_1"/>
    <property type="match status" value="1"/>
</dbReference>
<evidence type="ECO:0000259" key="5">
    <source>
        <dbReference type="PROSITE" id="PS50931"/>
    </source>
</evidence>
<dbReference type="PANTHER" id="PTHR30537">
    <property type="entry name" value="HTH-TYPE TRANSCRIPTIONAL REGULATOR"/>
    <property type="match status" value="1"/>
</dbReference>
<comment type="similarity">
    <text evidence="1">Belongs to the LysR transcriptional regulatory family.</text>
</comment>
<dbReference type="GO" id="GO:0003700">
    <property type="term" value="F:DNA-binding transcription factor activity"/>
    <property type="evidence" value="ECO:0007669"/>
    <property type="project" value="InterPro"/>
</dbReference>
<dbReference type="PRINTS" id="PR00039">
    <property type="entry name" value="HTHLYSR"/>
</dbReference>